<dbReference type="InterPro" id="IPR051782">
    <property type="entry name" value="ABC_Transporter_VariousFunc"/>
</dbReference>
<dbReference type="GO" id="GO:0016887">
    <property type="term" value="F:ATP hydrolysis activity"/>
    <property type="evidence" value="ECO:0007669"/>
    <property type="project" value="InterPro"/>
</dbReference>
<gene>
    <name evidence="5" type="ORF">ASZ90_002739</name>
</gene>
<dbReference type="InterPro" id="IPR003439">
    <property type="entry name" value="ABC_transporter-like_ATP-bd"/>
</dbReference>
<dbReference type="SUPFAM" id="SSF52540">
    <property type="entry name" value="P-loop containing nucleoside triphosphate hydrolases"/>
    <property type="match status" value="1"/>
</dbReference>
<proteinExistence type="predicted"/>
<evidence type="ECO:0000313" key="5">
    <source>
        <dbReference type="EMBL" id="KUG27420.1"/>
    </source>
</evidence>
<dbReference type="Gene3D" id="3.40.50.300">
    <property type="entry name" value="P-loop containing nucleotide triphosphate hydrolases"/>
    <property type="match status" value="1"/>
</dbReference>
<dbReference type="InterPro" id="IPR003593">
    <property type="entry name" value="AAA+_ATPase"/>
</dbReference>
<keyword evidence="2" id="KW-0547">Nucleotide-binding</keyword>
<dbReference type="PANTHER" id="PTHR42939">
    <property type="entry name" value="ABC TRANSPORTER ATP-BINDING PROTEIN ALBC-RELATED"/>
    <property type="match status" value="1"/>
</dbReference>
<name>A0A0W8G323_9ZZZZ</name>
<comment type="caution">
    <text evidence="5">The sequence shown here is derived from an EMBL/GenBank/DDBJ whole genome shotgun (WGS) entry which is preliminary data.</text>
</comment>
<dbReference type="GO" id="GO:0005524">
    <property type="term" value="F:ATP binding"/>
    <property type="evidence" value="ECO:0007669"/>
    <property type="project" value="UniProtKB-KW"/>
</dbReference>
<feature type="domain" description="ABC transporter" evidence="4">
    <location>
        <begin position="14"/>
        <end position="229"/>
    </location>
</feature>
<dbReference type="Pfam" id="PF00005">
    <property type="entry name" value="ABC_tran"/>
    <property type="match status" value="1"/>
</dbReference>
<accession>A0A0W8G323</accession>
<evidence type="ECO:0000259" key="4">
    <source>
        <dbReference type="PROSITE" id="PS50893"/>
    </source>
</evidence>
<evidence type="ECO:0000256" key="1">
    <source>
        <dbReference type="ARBA" id="ARBA00022448"/>
    </source>
</evidence>
<dbReference type="PANTHER" id="PTHR42939:SF1">
    <property type="entry name" value="ABC TRANSPORTER ATP-BINDING PROTEIN ALBC-RELATED"/>
    <property type="match status" value="1"/>
</dbReference>
<protein>
    <recommendedName>
        <fullName evidence="4">ABC transporter domain-containing protein</fullName>
    </recommendedName>
</protein>
<dbReference type="SMART" id="SM00382">
    <property type="entry name" value="AAA"/>
    <property type="match status" value="1"/>
</dbReference>
<dbReference type="EMBL" id="LNQE01000331">
    <property type="protein sequence ID" value="KUG27420.1"/>
    <property type="molecule type" value="Genomic_DNA"/>
</dbReference>
<dbReference type="PROSITE" id="PS50893">
    <property type="entry name" value="ABC_TRANSPORTER_2"/>
    <property type="match status" value="1"/>
</dbReference>
<dbReference type="InterPro" id="IPR027417">
    <property type="entry name" value="P-loop_NTPase"/>
</dbReference>
<evidence type="ECO:0000256" key="2">
    <source>
        <dbReference type="ARBA" id="ARBA00022741"/>
    </source>
</evidence>
<keyword evidence="1" id="KW-0813">Transport</keyword>
<organism evidence="5">
    <name type="scientific">hydrocarbon metagenome</name>
    <dbReference type="NCBI Taxonomy" id="938273"/>
    <lineage>
        <taxon>unclassified sequences</taxon>
        <taxon>metagenomes</taxon>
        <taxon>ecological metagenomes</taxon>
    </lineage>
</organism>
<reference evidence="5" key="1">
    <citation type="journal article" date="2015" name="Proc. Natl. Acad. Sci. U.S.A.">
        <title>Networks of energetic and metabolic interactions define dynamics in microbial communities.</title>
        <authorList>
            <person name="Embree M."/>
            <person name="Liu J.K."/>
            <person name="Al-Bassam M.M."/>
            <person name="Zengler K."/>
        </authorList>
    </citation>
    <scope>NUCLEOTIDE SEQUENCE</scope>
</reference>
<sequence>MAMPASVPGPGVLLRLGKVGKFYGERPVLRGIEVEVRAGEVLLVVGRNGAGKSTLLRIMAGLARPEPGLVEHFAEPGQVAFLGHRPFVYPRLTAEANLAFWSRMHGRNLDRGARLALLTRVGLADFADEPAGVFSRGMTQRLDLARVFAQAPRLLFLDEPASGLDAGSAALLRREIAALRSAGAGVVMVSHDVAGDLPLADRVLHLAGTRAVYCGPARDFDAGALGPEATC</sequence>
<dbReference type="AlphaFoldDB" id="A0A0W8G323"/>
<keyword evidence="3" id="KW-0067">ATP-binding</keyword>
<evidence type="ECO:0000256" key="3">
    <source>
        <dbReference type="ARBA" id="ARBA00022840"/>
    </source>
</evidence>